<evidence type="ECO:0000313" key="3">
    <source>
        <dbReference type="Proteomes" id="UP000238390"/>
    </source>
</evidence>
<reference evidence="2 3" key="1">
    <citation type="submission" date="2018-02" db="EMBL/GenBank/DDBJ databases">
        <title>FDA/CDC Antimicrobial Resistant Isolate Bank Genome Sequencing.</title>
        <authorList>
            <person name="Benahmed F.H."/>
            <person name="Lutgring J.D."/>
            <person name="Yoo B."/>
            <person name="Machado M."/>
            <person name="Brown A."/>
            <person name="McAllister G."/>
            <person name="Perry A."/>
            <person name="Halpin A.L."/>
            <person name="Vavikolanu K."/>
            <person name="Ott S."/>
            <person name="Zhao X."/>
            <person name="Tallon L.J."/>
            <person name="Sadzewicz L."/>
            <person name="Aluvathingal J."/>
            <person name="Nadendla S."/>
            <person name="Voskania-kordi A."/>
            <person name="Simonyan V."/>
            <person name="Patel J."/>
            <person name="Shawar R.M."/>
        </authorList>
    </citation>
    <scope>NUCLEOTIDE SEQUENCE [LARGE SCALE GENOMIC DNA]</scope>
    <source>
        <strain evidence="2 3">AR_0356</strain>
    </source>
</reference>
<organism evidence="2 3">
    <name type="scientific">Pseudomonas paraeruginosa</name>
    <dbReference type="NCBI Taxonomy" id="2994495"/>
    <lineage>
        <taxon>Bacteria</taxon>
        <taxon>Pseudomonadati</taxon>
        <taxon>Pseudomonadota</taxon>
        <taxon>Gammaproteobacteria</taxon>
        <taxon>Pseudomonadales</taxon>
        <taxon>Pseudomonadaceae</taxon>
        <taxon>Pseudomonas</taxon>
    </lineage>
</organism>
<dbReference type="PANTHER" id="PTHR33840">
    <property type="match status" value="1"/>
</dbReference>
<dbReference type="EMBL" id="CP027169">
    <property type="protein sequence ID" value="AVK08405.1"/>
    <property type="molecule type" value="Genomic_DNA"/>
</dbReference>
<protein>
    <submittedName>
        <fullName evidence="2">PAAR motif family protein</fullName>
    </submittedName>
</protein>
<dbReference type="InterPro" id="IPR008727">
    <property type="entry name" value="PAAR_motif"/>
</dbReference>
<evidence type="ECO:0000313" key="2">
    <source>
        <dbReference type="EMBL" id="AVK08405.1"/>
    </source>
</evidence>
<dbReference type="Pfam" id="PF05488">
    <property type="entry name" value="PAAR_motif"/>
    <property type="match status" value="1"/>
</dbReference>
<sequence>MKRYHITLGARTTAGGTVTSAWEHASIEGKPMAREGDSVFCPACGSAGVIVCVGPRLDERLETRSTALDGDLCMCRCDPPPRLLADQTLRCQVLSSEESAAMSLNPRAPFPGRSMARPPADAWRSPTAPGAGLEEEEEEEERSGVTLRLGLFFDGTGNNQANSAAVAGCHALAVGLSDTAAEDIRQHCAAYGYDGEGRVPDNSYGNDVTNVARLYELYPDQTGEPLTSHVEEVYLKVYLEGVGTRSGGEDSLYSQGTGQGPTGVLARIRQMPALVLEQLRLLQDNNPNLLIERIEIDLFGFSRGAAAARHCANELLKGPDSPLARALPGGSPLFARRFAWRRGTDFALNFIGLFDTVAGIVAPLRGDFSPHDGRNADLALGLAPGCARRVVQLVAGNEYRHNFSLVRSDHDIRLPGAHSDIGGGYLPEAVEKVLLSRPDSNLVSQGQADEHTEAYWRTRQRLERELPHWRPYVQRLGIATWSVAQPQRRGEPPEKRVYAALSSERRVRGELSRVYLRIMRELAVRAGVAFKAIEERDPALALPDELRPIAAKLQAYALGEPFAGLSEEEIALLCRRYIHLSAHWNAAKGKHNSVLAVMFINRPAEGGKRKEYPNA</sequence>
<evidence type="ECO:0000256" key="1">
    <source>
        <dbReference type="SAM" id="MobiDB-lite"/>
    </source>
</evidence>
<dbReference type="AlphaFoldDB" id="A0A2R3J2L8"/>
<proteinExistence type="predicted"/>
<dbReference type="CDD" id="cd14744">
    <property type="entry name" value="PAAR_CT_2"/>
    <property type="match status" value="1"/>
</dbReference>
<accession>A0A2R3J2L8</accession>
<feature type="region of interest" description="Disordered" evidence="1">
    <location>
        <begin position="103"/>
        <end position="141"/>
    </location>
</feature>
<keyword evidence="3" id="KW-1185">Reference proteome</keyword>
<dbReference type="Proteomes" id="UP000238390">
    <property type="component" value="Chromosome"/>
</dbReference>
<dbReference type="RefSeq" id="WP_053814180.1">
    <property type="nucleotide sequence ID" value="NZ_CP027169.1"/>
</dbReference>
<dbReference type="PANTHER" id="PTHR33840:SF1">
    <property type="entry name" value="TLE1 PHOSPHOLIPASE DOMAIN-CONTAINING PROTEIN"/>
    <property type="match status" value="1"/>
</dbReference>
<gene>
    <name evidence="2" type="ORF">CSB93_5181</name>
</gene>
<name>A0A2R3J2L8_9PSED</name>